<dbReference type="GO" id="GO:0009507">
    <property type="term" value="C:chloroplast"/>
    <property type="evidence" value="ECO:0007669"/>
    <property type="project" value="TreeGrafter"/>
</dbReference>
<accession>A0AAV6MJH2</accession>
<dbReference type="PANTHER" id="PTHR45090">
    <property type="entry name" value="CHAPERONE PROTEIN DNAJ 20 CHLOROPLASTIC"/>
    <property type="match status" value="1"/>
</dbReference>
<gene>
    <name evidence="2" type="primary">ATJ20</name>
    <name evidence="2" type="ORF">SDJN03_22490</name>
</gene>
<evidence type="ECO:0000313" key="2">
    <source>
        <dbReference type="EMBL" id="KAG6582488.1"/>
    </source>
</evidence>
<dbReference type="InterPro" id="IPR053232">
    <property type="entry name" value="DnaJ_C/III_chloroplastic"/>
</dbReference>
<feature type="non-terminal residue" evidence="2">
    <location>
        <position position="1"/>
    </location>
</feature>
<sequence length="548" mass="59939">MQCSDFTFSGSDSRFYIPSSPSITGRRPITGHRSGIFFPNTLPCNLMRLPSLSIRAKASFNEGIVSSEVADGSFYDLLGVSESVSLAEIKRAYKHLARKYHPDVSPIGCAEEYTKRFIRVQEAYETLSDPRRRALYDRDMVGGLQVAFSAWRLYDADQEAPEKSGWRSCWQSQISELKRRSMNMDSSQNMSWGARMRRQMNEQGRAQIATESISVASAHTYSVVVSISNPCAFSFFNLEALLLCSSQPAKPVANLCVDIEQGALSITSVTSIWAFNQYGTTYGRVQISTESIGIASAHTYGVVVSISNPCDFSFFNLEALLLCSSQPTKPVANLCVDIEQGALSITLVTSIWTFNQYGTTYGRVQISTESIGIASAHTYGVVVSISNPCDFSFFNLEALLLCSSQPTKPVANLCVDIEQGALSITLVTSIWTFNQYGTTYGRVQISTESIGIASAHTYGVVVSISNPCDFSFFNLEALLLCSSQPTKPVANLCVDIEQGALSITYQPSQSALPQPIHTASLFPSRTRVTSASSIWKHCCYAAASPPNQ</sequence>
<comment type="caution">
    <text evidence="2">The sequence shown here is derived from an EMBL/GenBank/DDBJ whole genome shotgun (WGS) entry which is preliminary data.</text>
</comment>
<dbReference type="PANTHER" id="PTHR45090:SF4">
    <property type="entry name" value="J DOMAIN-CONTAINING PROTEIN"/>
    <property type="match status" value="1"/>
</dbReference>
<evidence type="ECO:0000259" key="1">
    <source>
        <dbReference type="PROSITE" id="PS50076"/>
    </source>
</evidence>
<feature type="domain" description="J" evidence="1">
    <location>
        <begin position="73"/>
        <end position="140"/>
    </location>
</feature>
<dbReference type="PROSITE" id="PS00636">
    <property type="entry name" value="DNAJ_1"/>
    <property type="match status" value="1"/>
</dbReference>
<dbReference type="InterPro" id="IPR018253">
    <property type="entry name" value="DnaJ_domain_CS"/>
</dbReference>
<dbReference type="AlphaFoldDB" id="A0AAV6MJH2"/>
<evidence type="ECO:0000313" key="3">
    <source>
        <dbReference type="Proteomes" id="UP000685013"/>
    </source>
</evidence>
<name>A0AAV6MJH2_9ROSI</name>
<organism evidence="2 3">
    <name type="scientific">Cucurbita argyrosperma subsp. sororia</name>
    <dbReference type="NCBI Taxonomy" id="37648"/>
    <lineage>
        <taxon>Eukaryota</taxon>
        <taxon>Viridiplantae</taxon>
        <taxon>Streptophyta</taxon>
        <taxon>Embryophyta</taxon>
        <taxon>Tracheophyta</taxon>
        <taxon>Spermatophyta</taxon>
        <taxon>Magnoliopsida</taxon>
        <taxon>eudicotyledons</taxon>
        <taxon>Gunneridae</taxon>
        <taxon>Pentapetalae</taxon>
        <taxon>rosids</taxon>
        <taxon>fabids</taxon>
        <taxon>Cucurbitales</taxon>
        <taxon>Cucurbitaceae</taxon>
        <taxon>Cucurbiteae</taxon>
        <taxon>Cucurbita</taxon>
    </lineage>
</organism>
<proteinExistence type="predicted"/>
<dbReference type="Proteomes" id="UP000685013">
    <property type="component" value="Chromosome 14"/>
</dbReference>
<dbReference type="Pfam" id="PF00226">
    <property type="entry name" value="DnaJ"/>
    <property type="match status" value="1"/>
</dbReference>
<dbReference type="CDD" id="cd06257">
    <property type="entry name" value="DnaJ"/>
    <property type="match status" value="1"/>
</dbReference>
<reference evidence="2 3" key="1">
    <citation type="journal article" date="2021" name="Hortic Res">
        <title>The domestication of Cucurbita argyrosperma as revealed by the genome of its wild relative.</title>
        <authorList>
            <person name="Barrera-Redondo J."/>
            <person name="Sanchez-de la Vega G."/>
            <person name="Aguirre-Liguori J.A."/>
            <person name="Castellanos-Morales G."/>
            <person name="Gutierrez-Guerrero Y.T."/>
            <person name="Aguirre-Dugua X."/>
            <person name="Aguirre-Planter E."/>
            <person name="Tenaillon M.I."/>
            <person name="Lira-Saade R."/>
            <person name="Eguiarte L.E."/>
        </authorList>
    </citation>
    <scope>NUCLEOTIDE SEQUENCE [LARGE SCALE GENOMIC DNA]</scope>
    <source>
        <strain evidence="2">JBR-2021</strain>
    </source>
</reference>
<keyword evidence="3" id="KW-1185">Reference proteome</keyword>
<dbReference type="EMBL" id="JAGKQH010000014">
    <property type="protein sequence ID" value="KAG6582488.1"/>
    <property type="molecule type" value="Genomic_DNA"/>
</dbReference>
<dbReference type="SMART" id="SM00271">
    <property type="entry name" value="DnaJ"/>
    <property type="match status" value="1"/>
</dbReference>
<dbReference type="InterPro" id="IPR001623">
    <property type="entry name" value="DnaJ_domain"/>
</dbReference>
<protein>
    <submittedName>
        <fullName evidence="2">Chaperone protein dnaJ 20, chloroplastic</fullName>
    </submittedName>
</protein>
<dbReference type="PROSITE" id="PS50076">
    <property type="entry name" value="DNAJ_2"/>
    <property type="match status" value="1"/>
</dbReference>